<dbReference type="EMBL" id="JAUYZG010000016">
    <property type="protein sequence ID" value="KAK2885939.1"/>
    <property type="molecule type" value="Genomic_DNA"/>
</dbReference>
<accession>A0AA88PGK4</accession>
<organism evidence="1 2">
    <name type="scientific">Cirrhinus molitorella</name>
    <name type="common">mud carp</name>
    <dbReference type="NCBI Taxonomy" id="172907"/>
    <lineage>
        <taxon>Eukaryota</taxon>
        <taxon>Metazoa</taxon>
        <taxon>Chordata</taxon>
        <taxon>Craniata</taxon>
        <taxon>Vertebrata</taxon>
        <taxon>Euteleostomi</taxon>
        <taxon>Actinopterygii</taxon>
        <taxon>Neopterygii</taxon>
        <taxon>Teleostei</taxon>
        <taxon>Ostariophysi</taxon>
        <taxon>Cypriniformes</taxon>
        <taxon>Cyprinidae</taxon>
        <taxon>Labeoninae</taxon>
        <taxon>Labeonini</taxon>
        <taxon>Cirrhinus</taxon>
    </lineage>
</organism>
<dbReference type="Proteomes" id="UP001187343">
    <property type="component" value="Unassembled WGS sequence"/>
</dbReference>
<evidence type="ECO:0000313" key="2">
    <source>
        <dbReference type="Proteomes" id="UP001187343"/>
    </source>
</evidence>
<name>A0AA88PGK4_9TELE</name>
<evidence type="ECO:0000313" key="1">
    <source>
        <dbReference type="EMBL" id="KAK2885939.1"/>
    </source>
</evidence>
<proteinExistence type="predicted"/>
<keyword evidence="2" id="KW-1185">Reference proteome</keyword>
<protein>
    <submittedName>
        <fullName evidence="1">Uncharacterized protein</fullName>
    </submittedName>
</protein>
<reference evidence="1" key="1">
    <citation type="submission" date="2023-08" db="EMBL/GenBank/DDBJ databases">
        <title>Chromosome-level Genome Assembly of mud carp (Cirrhinus molitorella).</title>
        <authorList>
            <person name="Liu H."/>
        </authorList>
    </citation>
    <scope>NUCLEOTIDE SEQUENCE</scope>
    <source>
        <strain evidence="1">Prfri</strain>
        <tissue evidence="1">Muscle</tissue>
    </source>
</reference>
<dbReference type="AlphaFoldDB" id="A0AA88PGK4"/>
<comment type="caution">
    <text evidence="1">The sequence shown here is derived from an EMBL/GenBank/DDBJ whole genome shotgun (WGS) entry which is preliminary data.</text>
</comment>
<sequence length="104" mass="11388">MADKRSLFGEQNIPAVKSSLPSCFVVASIKSDFIHGESPEPSCVSMKSAESKGTPVNFKNSSADVRISSVFSNKQDGTNLFEMKKLDSIFKELKPKMISLIKKS</sequence>
<gene>
    <name evidence="1" type="ORF">Q8A67_016776</name>
</gene>